<dbReference type="PATRIC" id="fig|476272.21.peg.1441"/>
<dbReference type="EMBL" id="ACBZ01000102">
    <property type="protein sequence ID" value="EEG49080.1"/>
    <property type="molecule type" value="Genomic_DNA"/>
</dbReference>
<proteinExistence type="predicted"/>
<name>C0CMC7_BLAHS</name>
<organism evidence="1 2">
    <name type="scientific">Blautia hydrogenotrophica (strain DSM 10507 / JCM 14656 / S5a33)</name>
    <name type="common">Ruminococcus hydrogenotrophicus</name>
    <dbReference type="NCBI Taxonomy" id="476272"/>
    <lineage>
        <taxon>Bacteria</taxon>
        <taxon>Bacillati</taxon>
        <taxon>Bacillota</taxon>
        <taxon>Clostridia</taxon>
        <taxon>Lachnospirales</taxon>
        <taxon>Lachnospiraceae</taxon>
        <taxon>Blautia</taxon>
    </lineage>
</organism>
<sequence>MRKSERYLEKIDKIVEYFLAHITENINIYSKHMKIKLNCLDKYKKYIVF</sequence>
<keyword evidence="2" id="KW-1185">Reference proteome</keyword>
<gene>
    <name evidence="1" type="ORF">RUMHYD_02008</name>
</gene>
<reference evidence="1 2" key="1">
    <citation type="submission" date="2009-01" db="EMBL/GenBank/DDBJ databases">
        <authorList>
            <person name="Fulton L."/>
            <person name="Clifton S."/>
            <person name="Fulton B."/>
            <person name="Xu J."/>
            <person name="Minx P."/>
            <person name="Pepin K.H."/>
            <person name="Johnson M."/>
            <person name="Bhonagiri V."/>
            <person name="Nash W.E."/>
            <person name="Mardis E.R."/>
            <person name="Wilson R.K."/>
        </authorList>
    </citation>
    <scope>NUCLEOTIDE SEQUENCE [LARGE SCALE GENOMIC DNA]</scope>
    <source>
        <strain evidence="2">DSM 10507 / JCM 14656 / S5a33</strain>
    </source>
</reference>
<accession>C0CMC7</accession>
<comment type="caution">
    <text evidence="1">The sequence shown here is derived from an EMBL/GenBank/DDBJ whole genome shotgun (WGS) entry which is preliminary data.</text>
</comment>
<protein>
    <submittedName>
        <fullName evidence="1">Uncharacterized protein</fullName>
    </submittedName>
</protein>
<dbReference type="HOGENOM" id="CLU_3132877_0_0_9"/>
<reference evidence="1 2" key="2">
    <citation type="submission" date="2009-02" db="EMBL/GenBank/DDBJ databases">
        <title>Draft genome sequence of Blautia hydrogenotrophica DSM 10507 (Ruminococcus hydrogenotrophicus DSM 10507).</title>
        <authorList>
            <person name="Sudarsanam P."/>
            <person name="Ley R."/>
            <person name="Guruge J."/>
            <person name="Turnbaugh P.J."/>
            <person name="Mahowald M."/>
            <person name="Liep D."/>
            <person name="Gordon J."/>
        </authorList>
    </citation>
    <scope>NUCLEOTIDE SEQUENCE [LARGE SCALE GENOMIC DNA]</scope>
    <source>
        <strain evidence="2">DSM 10507 / JCM 14656 / S5a33</strain>
    </source>
</reference>
<evidence type="ECO:0000313" key="2">
    <source>
        <dbReference type="Proteomes" id="UP000003100"/>
    </source>
</evidence>
<evidence type="ECO:0000313" key="1">
    <source>
        <dbReference type="EMBL" id="EEG49080.1"/>
    </source>
</evidence>
<dbReference type="AlphaFoldDB" id="C0CMC7"/>
<dbReference type="Proteomes" id="UP000003100">
    <property type="component" value="Unassembled WGS sequence"/>
</dbReference>